<keyword evidence="2" id="KW-0614">Plasmid</keyword>
<name>A0A0F7JSL0_9SPHN</name>
<dbReference type="EMBL" id="CP011450">
    <property type="protein sequence ID" value="AKH18657.1"/>
    <property type="molecule type" value="Genomic_DNA"/>
</dbReference>
<dbReference type="Proteomes" id="UP000018851">
    <property type="component" value="Plasmid pNXO2"/>
</dbReference>
<sequence length="237" mass="25192">MEGPRHRLRPRAPRPRDSDVSLVEAPPPSGSTRRTPLSPRATDQDGGRRSPATGRGLQAAREATLVVEQPCAPVDDAARGFRDRQRPGTAGELPEIALVPTIPLQHIEDAAIGSAEVPSQPLRTSAASRIAWPAVPAPSNSRWRRARSRSSRRRRSTLLSGKPKRILHARDPVRSSPSARPAIAAPEHPLEGGASRPFALLRPGPALYSPPAPGAPRCAGLRPSGDDHLAGGLAAPW</sequence>
<keyword evidence="3" id="KW-1185">Reference proteome</keyword>
<feature type="region of interest" description="Disordered" evidence="1">
    <location>
        <begin position="1"/>
        <end position="68"/>
    </location>
</feature>
<evidence type="ECO:0000256" key="1">
    <source>
        <dbReference type="SAM" id="MobiDB-lite"/>
    </source>
</evidence>
<accession>A0A0F7JSL0</accession>
<geneLocation type="plasmid" evidence="2 3">
    <name>pNXO2</name>
</geneLocation>
<dbReference type="AlphaFoldDB" id="A0A0F7JSL0"/>
<evidence type="ECO:0000313" key="2">
    <source>
        <dbReference type="EMBL" id="AKH18657.1"/>
    </source>
</evidence>
<feature type="compositionally biased region" description="Low complexity" evidence="1">
    <location>
        <begin position="174"/>
        <end position="186"/>
    </location>
</feature>
<gene>
    <name evidence="2" type="ORF">NX02_p0080</name>
</gene>
<evidence type="ECO:0000313" key="3">
    <source>
        <dbReference type="Proteomes" id="UP000018851"/>
    </source>
</evidence>
<proteinExistence type="predicted"/>
<feature type="compositionally biased region" description="Basic residues" evidence="1">
    <location>
        <begin position="1"/>
        <end position="13"/>
    </location>
</feature>
<organism evidence="2 3">
    <name type="scientific">Sphingomonas sanxanigenens DSM 19645 = NX02</name>
    <dbReference type="NCBI Taxonomy" id="1123269"/>
    <lineage>
        <taxon>Bacteria</taxon>
        <taxon>Pseudomonadati</taxon>
        <taxon>Pseudomonadota</taxon>
        <taxon>Alphaproteobacteria</taxon>
        <taxon>Sphingomonadales</taxon>
        <taxon>Sphingomonadaceae</taxon>
        <taxon>Sphingomonas</taxon>
    </lineage>
</organism>
<protein>
    <submittedName>
        <fullName evidence="2">Uncharacterized protein</fullName>
    </submittedName>
</protein>
<dbReference type="KEGG" id="ssan:NX02_p0080"/>
<feature type="region of interest" description="Disordered" evidence="1">
    <location>
        <begin position="136"/>
        <end position="237"/>
    </location>
</feature>
<feature type="compositionally biased region" description="Basic residues" evidence="1">
    <location>
        <begin position="142"/>
        <end position="167"/>
    </location>
</feature>
<reference evidence="2 3" key="1">
    <citation type="submission" date="2015-05" db="EMBL/GenBank/DDBJ databases">
        <title>Plasmid of Sphingomonas sanxanigenens NX02.</title>
        <authorList>
            <person name="Huang H."/>
            <person name="Ma T."/>
        </authorList>
    </citation>
    <scope>NUCLEOTIDE SEQUENCE [LARGE SCALE GENOMIC DNA]</scope>
    <source>
        <strain evidence="2 3">NX02</strain>
        <plasmid evidence="3">Plasmid pNXO2</plasmid>
    </source>
</reference>